<sequence length="216" mass="24363">MTLYTPHVYSTSLCKEEGGAESSSNEIYRGSQGSTFCKGVQVANSIMEVAGAVTFFLVIYLSYLAIIITKRKLSQKGRLPPGPTPLPLIGNFLQIKSSETLKSLLRLHEKYGPVFTVYFGTRPIVVLCGHKAVKEALIDKAEEFSGRSTHPTLERTFKGYGVIYSNGERWKQLRRFSLTVLRDFGMGKKTIHERIQEEAQFLLEEFRKTDGELRCN</sequence>
<evidence type="ECO:0000256" key="1">
    <source>
        <dbReference type="ARBA" id="ARBA00001971"/>
    </source>
</evidence>
<accession>A0ABQ7TPX1</accession>
<dbReference type="InterPro" id="IPR050182">
    <property type="entry name" value="Cytochrome_P450_fam2"/>
</dbReference>
<reference evidence="6 7" key="1">
    <citation type="journal article" date="2022" name="Gigascience">
        <title>A chromosome-level genome assembly and annotation of the desert horned lizard, Phrynosoma platyrhinos, provides insight into chromosomal rearrangements among reptiles.</title>
        <authorList>
            <person name="Koochekian N."/>
            <person name="Ascanio A."/>
            <person name="Farleigh K."/>
            <person name="Card D.C."/>
            <person name="Schield D.R."/>
            <person name="Castoe T.A."/>
            <person name="Jezkova T."/>
        </authorList>
    </citation>
    <scope>NUCLEOTIDE SEQUENCE [LARGE SCALE GENOMIC DNA]</scope>
    <source>
        <strain evidence="6">NK-2021</strain>
    </source>
</reference>
<dbReference type="Gene3D" id="1.10.630.10">
    <property type="entry name" value="Cytochrome P450"/>
    <property type="match status" value="1"/>
</dbReference>
<dbReference type="PANTHER" id="PTHR24300:SF424">
    <property type="entry name" value="CYTOCHROME P450"/>
    <property type="match status" value="1"/>
</dbReference>
<evidence type="ECO:0000313" key="6">
    <source>
        <dbReference type="EMBL" id="KAH0631496.1"/>
    </source>
</evidence>
<dbReference type="Pfam" id="PF00067">
    <property type="entry name" value="p450"/>
    <property type="match status" value="1"/>
</dbReference>
<dbReference type="SUPFAM" id="SSF48264">
    <property type="entry name" value="Cytochrome P450"/>
    <property type="match status" value="1"/>
</dbReference>
<keyword evidence="5" id="KW-0812">Transmembrane</keyword>
<proteinExistence type="inferred from homology"/>
<dbReference type="InterPro" id="IPR001128">
    <property type="entry name" value="Cyt_P450"/>
</dbReference>
<feature type="transmembrane region" description="Helical" evidence="5">
    <location>
        <begin position="49"/>
        <end position="68"/>
    </location>
</feature>
<keyword evidence="5" id="KW-0472">Membrane</keyword>
<comment type="caution">
    <text evidence="6">The sequence shown here is derived from an EMBL/GenBank/DDBJ whole genome shotgun (WGS) entry which is preliminary data.</text>
</comment>
<evidence type="ECO:0000256" key="3">
    <source>
        <dbReference type="ARBA" id="ARBA00022723"/>
    </source>
</evidence>
<evidence type="ECO:0000256" key="2">
    <source>
        <dbReference type="ARBA" id="ARBA00010617"/>
    </source>
</evidence>
<evidence type="ECO:0000256" key="5">
    <source>
        <dbReference type="SAM" id="Phobius"/>
    </source>
</evidence>
<dbReference type="Proteomes" id="UP000826234">
    <property type="component" value="Unassembled WGS sequence"/>
</dbReference>
<keyword evidence="5" id="KW-1133">Transmembrane helix</keyword>
<dbReference type="InterPro" id="IPR002401">
    <property type="entry name" value="Cyt_P450_E_grp-I"/>
</dbReference>
<keyword evidence="3" id="KW-0479">Metal-binding</keyword>
<name>A0ABQ7TPX1_PHRPL</name>
<evidence type="ECO:0000313" key="7">
    <source>
        <dbReference type="Proteomes" id="UP000826234"/>
    </source>
</evidence>
<comment type="similarity">
    <text evidence="2">Belongs to the cytochrome P450 family.</text>
</comment>
<dbReference type="PANTHER" id="PTHR24300">
    <property type="entry name" value="CYTOCHROME P450 508A4-RELATED"/>
    <property type="match status" value="1"/>
</dbReference>
<keyword evidence="7" id="KW-1185">Reference proteome</keyword>
<gene>
    <name evidence="6" type="ORF">JD844_005840</name>
</gene>
<dbReference type="PRINTS" id="PR00463">
    <property type="entry name" value="EP450I"/>
</dbReference>
<protein>
    <submittedName>
        <fullName evidence="6">Uncharacterized protein</fullName>
    </submittedName>
</protein>
<evidence type="ECO:0000256" key="4">
    <source>
        <dbReference type="ARBA" id="ARBA00023004"/>
    </source>
</evidence>
<comment type="cofactor">
    <cofactor evidence="1">
        <name>heme</name>
        <dbReference type="ChEBI" id="CHEBI:30413"/>
    </cofactor>
</comment>
<dbReference type="InterPro" id="IPR036396">
    <property type="entry name" value="Cyt_P450_sf"/>
</dbReference>
<organism evidence="6 7">
    <name type="scientific">Phrynosoma platyrhinos</name>
    <name type="common">Desert horned lizard</name>
    <dbReference type="NCBI Taxonomy" id="52577"/>
    <lineage>
        <taxon>Eukaryota</taxon>
        <taxon>Metazoa</taxon>
        <taxon>Chordata</taxon>
        <taxon>Craniata</taxon>
        <taxon>Vertebrata</taxon>
        <taxon>Euteleostomi</taxon>
        <taxon>Lepidosauria</taxon>
        <taxon>Squamata</taxon>
        <taxon>Bifurcata</taxon>
        <taxon>Unidentata</taxon>
        <taxon>Episquamata</taxon>
        <taxon>Toxicofera</taxon>
        <taxon>Iguania</taxon>
        <taxon>Phrynosomatidae</taxon>
        <taxon>Phrynosomatinae</taxon>
        <taxon>Phrynosoma</taxon>
    </lineage>
</organism>
<keyword evidence="4" id="KW-0408">Iron</keyword>
<dbReference type="EMBL" id="JAIPUX010000035">
    <property type="protein sequence ID" value="KAH0631496.1"/>
    <property type="molecule type" value="Genomic_DNA"/>
</dbReference>